<keyword evidence="4" id="KW-1185">Reference proteome</keyword>
<feature type="transmembrane region" description="Helical" evidence="2">
    <location>
        <begin position="182"/>
        <end position="199"/>
    </location>
</feature>
<evidence type="ECO:0000256" key="2">
    <source>
        <dbReference type="SAM" id="Phobius"/>
    </source>
</evidence>
<dbReference type="Pfam" id="PF06687">
    <property type="entry name" value="SUR7"/>
    <property type="match status" value="1"/>
</dbReference>
<comment type="caution">
    <text evidence="3">The sequence shown here is derived from an EMBL/GenBank/DDBJ whole genome shotgun (WGS) entry which is preliminary data.</text>
</comment>
<dbReference type="EMBL" id="JAPEIS010000001">
    <property type="protein sequence ID" value="KAJ8071412.1"/>
    <property type="molecule type" value="Genomic_DNA"/>
</dbReference>
<feature type="region of interest" description="Disordered" evidence="1">
    <location>
        <begin position="259"/>
        <end position="302"/>
    </location>
</feature>
<feature type="transmembrane region" description="Helical" evidence="2">
    <location>
        <begin position="20"/>
        <end position="41"/>
    </location>
</feature>
<protein>
    <submittedName>
        <fullName evidence="3">Uncharacterized protein</fullName>
    </submittedName>
</protein>
<keyword evidence="2" id="KW-0472">Membrane</keyword>
<sequence length="302" mass="32674">MPSGEIRPHLDGWGRFKVAIITFALYALAFPILLFHILLLIGCATGSPGMDNIYVSSLSGTGIRFSYTCKRPFSSCSTAKYLPLFTSHFLLTHSAICAPSLSGRTCGPSVGKSPLFLSTIYNLTTPQSTLQYALDLQTSISFVIPAMSVLLFLFTLISLITARGIIKHNGTNSHFHISSIKILFWCSAASAFAAAYSLTSTGAALTVQSRTSAGVSSGIDVEPGKVMLALQWMTWVFTMIAASMSGSITKTFLEGVSTRRRRNSSSRSLYARAPNMVRHNPSHVPPYSRDPLPRPPSLISPI</sequence>
<keyword evidence="2" id="KW-1133">Transmembrane helix</keyword>
<dbReference type="InterPro" id="IPR009571">
    <property type="entry name" value="SUR7/Rim9-like_fungi"/>
</dbReference>
<keyword evidence="2" id="KW-0812">Transmembrane</keyword>
<dbReference type="OrthoDB" id="3524679at2759"/>
<reference evidence="3" key="1">
    <citation type="submission" date="2022-11" db="EMBL/GenBank/DDBJ databases">
        <title>Genome Resource of Sclerotinia nivalis Strain SnTB1, a Plant Pathogen Isolated from American Ginseng.</title>
        <authorList>
            <person name="Fan S."/>
        </authorList>
    </citation>
    <scope>NUCLEOTIDE SEQUENCE</scope>
    <source>
        <strain evidence="3">SnTB1</strain>
    </source>
</reference>
<evidence type="ECO:0000313" key="3">
    <source>
        <dbReference type="EMBL" id="KAJ8071412.1"/>
    </source>
</evidence>
<evidence type="ECO:0000313" key="4">
    <source>
        <dbReference type="Proteomes" id="UP001152300"/>
    </source>
</evidence>
<feature type="compositionally biased region" description="Pro residues" evidence="1">
    <location>
        <begin position="293"/>
        <end position="302"/>
    </location>
</feature>
<dbReference type="AlphaFoldDB" id="A0A9X0AYQ5"/>
<feature type="transmembrane region" description="Helical" evidence="2">
    <location>
        <begin position="232"/>
        <end position="253"/>
    </location>
</feature>
<name>A0A9X0AYQ5_9HELO</name>
<feature type="transmembrane region" description="Helical" evidence="2">
    <location>
        <begin position="140"/>
        <end position="161"/>
    </location>
</feature>
<organism evidence="3 4">
    <name type="scientific">Sclerotinia nivalis</name>
    <dbReference type="NCBI Taxonomy" id="352851"/>
    <lineage>
        <taxon>Eukaryota</taxon>
        <taxon>Fungi</taxon>
        <taxon>Dikarya</taxon>
        <taxon>Ascomycota</taxon>
        <taxon>Pezizomycotina</taxon>
        <taxon>Leotiomycetes</taxon>
        <taxon>Helotiales</taxon>
        <taxon>Sclerotiniaceae</taxon>
        <taxon>Sclerotinia</taxon>
    </lineage>
</organism>
<accession>A0A9X0AYQ5</accession>
<proteinExistence type="predicted"/>
<dbReference type="Proteomes" id="UP001152300">
    <property type="component" value="Unassembled WGS sequence"/>
</dbReference>
<evidence type="ECO:0000256" key="1">
    <source>
        <dbReference type="SAM" id="MobiDB-lite"/>
    </source>
</evidence>
<gene>
    <name evidence="3" type="ORF">OCU04_001733</name>
</gene>